<proteinExistence type="predicted"/>
<dbReference type="GO" id="GO:0006310">
    <property type="term" value="P:DNA recombination"/>
    <property type="evidence" value="ECO:0007669"/>
    <property type="project" value="InterPro"/>
</dbReference>
<reference evidence="1" key="1">
    <citation type="submission" date="2020-05" db="EMBL/GenBank/DDBJ databases">
        <authorList>
            <person name="Chiriac C."/>
            <person name="Salcher M."/>
            <person name="Ghai R."/>
            <person name="Kavagutti S V."/>
        </authorList>
    </citation>
    <scope>NUCLEOTIDE SEQUENCE</scope>
</reference>
<dbReference type="SUPFAM" id="SSF103084">
    <property type="entry name" value="Holliday junction resolvase RusA"/>
    <property type="match status" value="1"/>
</dbReference>
<gene>
    <name evidence="1" type="ORF">UFOVP1049_40</name>
</gene>
<dbReference type="EMBL" id="LR796986">
    <property type="protein sequence ID" value="CAB4180490.1"/>
    <property type="molecule type" value="Genomic_DNA"/>
</dbReference>
<protein>
    <recommendedName>
        <fullName evidence="2">Rus Holliday junction resolvase</fullName>
    </recommendedName>
</protein>
<dbReference type="GO" id="GO:0000287">
    <property type="term" value="F:magnesium ion binding"/>
    <property type="evidence" value="ECO:0007669"/>
    <property type="project" value="InterPro"/>
</dbReference>
<sequence length="146" mass="16509">MIPATNDSDVTPKMQVLSINIFGEPASKANSRRVVRYGGMSRLIKSKKALSYSDVFLEQCPVLPVLMEGDLRVTMHIYYASRRPDLDESLILDLMQGCIYANDRQVKERHTYWHLDPECPRSDITIECIPEVAPKKSPARGRAKSA</sequence>
<dbReference type="Gene3D" id="3.30.1330.70">
    <property type="entry name" value="Holliday junction resolvase RusA"/>
    <property type="match status" value="1"/>
</dbReference>
<organism evidence="1">
    <name type="scientific">uncultured Caudovirales phage</name>
    <dbReference type="NCBI Taxonomy" id="2100421"/>
    <lineage>
        <taxon>Viruses</taxon>
        <taxon>Duplodnaviria</taxon>
        <taxon>Heunggongvirae</taxon>
        <taxon>Uroviricota</taxon>
        <taxon>Caudoviricetes</taxon>
        <taxon>Peduoviridae</taxon>
        <taxon>Maltschvirus</taxon>
        <taxon>Maltschvirus maltsch</taxon>
    </lineage>
</organism>
<evidence type="ECO:0008006" key="2">
    <source>
        <dbReference type="Google" id="ProtNLM"/>
    </source>
</evidence>
<dbReference type="InterPro" id="IPR036614">
    <property type="entry name" value="RusA-like_sf"/>
</dbReference>
<evidence type="ECO:0000313" key="1">
    <source>
        <dbReference type="EMBL" id="CAB4180490.1"/>
    </source>
</evidence>
<name>A0A6J5Q6Y9_9CAUD</name>
<accession>A0A6J5Q6Y9</accession>
<dbReference type="GO" id="GO:0006281">
    <property type="term" value="P:DNA repair"/>
    <property type="evidence" value="ECO:0007669"/>
    <property type="project" value="InterPro"/>
</dbReference>